<dbReference type="InterPro" id="IPR004117">
    <property type="entry name" value="7tm6_olfct_rcpt"/>
</dbReference>
<keyword evidence="4" id="KW-0552">Olfaction</keyword>
<keyword evidence="2" id="KW-0716">Sensory transduction</keyword>
<evidence type="ECO:0000256" key="7">
    <source>
        <dbReference type="ARBA" id="ARBA00023170"/>
    </source>
</evidence>
<proteinExistence type="predicted"/>
<evidence type="ECO:0000256" key="5">
    <source>
        <dbReference type="ARBA" id="ARBA00022989"/>
    </source>
</evidence>
<protein>
    <recommendedName>
        <fullName evidence="12">Odorant receptor</fullName>
    </recommendedName>
</protein>
<evidence type="ECO:0000313" key="10">
    <source>
        <dbReference type="EMBL" id="KAL1516789.1"/>
    </source>
</evidence>
<feature type="transmembrane region" description="Helical" evidence="9">
    <location>
        <begin position="88"/>
        <end position="108"/>
    </location>
</feature>
<dbReference type="GO" id="GO:0016020">
    <property type="term" value="C:membrane"/>
    <property type="evidence" value="ECO:0007669"/>
    <property type="project" value="UniProtKB-SubCell"/>
</dbReference>
<evidence type="ECO:0000256" key="4">
    <source>
        <dbReference type="ARBA" id="ARBA00022725"/>
    </source>
</evidence>
<comment type="caution">
    <text evidence="10">The sequence shown here is derived from an EMBL/GenBank/DDBJ whole genome shotgun (WGS) entry which is preliminary data.</text>
</comment>
<feature type="transmembrane region" description="Helical" evidence="9">
    <location>
        <begin position="128"/>
        <end position="160"/>
    </location>
</feature>
<keyword evidence="6 9" id="KW-0472">Membrane</keyword>
<evidence type="ECO:0000256" key="8">
    <source>
        <dbReference type="ARBA" id="ARBA00023224"/>
    </source>
</evidence>
<gene>
    <name evidence="10" type="ORF">ABEB36_000647</name>
</gene>
<dbReference type="GO" id="GO:0007165">
    <property type="term" value="P:signal transduction"/>
    <property type="evidence" value="ECO:0007669"/>
    <property type="project" value="UniProtKB-KW"/>
</dbReference>
<evidence type="ECO:0000256" key="6">
    <source>
        <dbReference type="ARBA" id="ARBA00023136"/>
    </source>
</evidence>
<dbReference type="AlphaFoldDB" id="A0ABD1FEK9"/>
<dbReference type="Proteomes" id="UP001566132">
    <property type="component" value="Unassembled WGS sequence"/>
</dbReference>
<evidence type="ECO:0008006" key="12">
    <source>
        <dbReference type="Google" id="ProtNLM"/>
    </source>
</evidence>
<evidence type="ECO:0000256" key="2">
    <source>
        <dbReference type="ARBA" id="ARBA00022606"/>
    </source>
</evidence>
<organism evidence="10 11">
    <name type="scientific">Hypothenemus hampei</name>
    <name type="common">Coffee berry borer</name>
    <dbReference type="NCBI Taxonomy" id="57062"/>
    <lineage>
        <taxon>Eukaryota</taxon>
        <taxon>Metazoa</taxon>
        <taxon>Ecdysozoa</taxon>
        <taxon>Arthropoda</taxon>
        <taxon>Hexapoda</taxon>
        <taxon>Insecta</taxon>
        <taxon>Pterygota</taxon>
        <taxon>Neoptera</taxon>
        <taxon>Endopterygota</taxon>
        <taxon>Coleoptera</taxon>
        <taxon>Polyphaga</taxon>
        <taxon>Cucujiformia</taxon>
        <taxon>Curculionidae</taxon>
        <taxon>Scolytinae</taxon>
        <taxon>Hypothenemus</taxon>
    </lineage>
</organism>
<evidence type="ECO:0000256" key="1">
    <source>
        <dbReference type="ARBA" id="ARBA00004141"/>
    </source>
</evidence>
<keyword evidence="5 9" id="KW-1133">Transmembrane helix</keyword>
<reference evidence="10 11" key="1">
    <citation type="submission" date="2024-05" db="EMBL/GenBank/DDBJ databases">
        <title>Genetic variation in Jamaican populations of the coffee berry borer (Hypothenemus hampei).</title>
        <authorList>
            <person name="Errbii M."/>
            <person name="Myrie A."/>
        </authorList>
    </citation>
    <scope>NUCLEOTIDE SEQUENCE [LARGE SCALE GENOMIC DNA]</scope>
    <source>
        <strain evidence="10">JA-Hopewell-2020-01-JO</strain>
        <tissue evidence="10">Whole body</tissue>
    </source>
</reference>
<evidence type="ECO:0000256" key="3">
    <source>
        <dbReference type="ARBA" id="ARBA00022692"/>
    </source>
</evidence>
<dbReference type="EMBL" id="JBDJPC010000001">
    <property type="protein sequence ID" value="KAL1516789.1"/>
    <property type="molecule type" value="Genomic_DNA"/>
</dbReference>
<keyword evidence="3 9" id="KW-0812">Transmembrane</keyword>
<name>A0ABD1FEK9_HYPHA</name>
<dbReference type="Pfam" id="PF02949">
    <property type="entry name" value="7tm_6"/>
    <property type="match status" value="1"/>
</dbReference>
<evidence type="ECO:0000313" key="11">
    <source>
        <dbReference type="Proteomes" id="UP001566132"/>
    </source>
</evidence>
<comment type="subcellular location">
    <subcellularLocation>
        <location evidence="1">Membrane</location>
        <topology evidence="1">Multi-pass membrane protein</topology>
    </subcellularLocation>
</comment>
<feature type="transmembrane region" description="Helical" evidence="9">
    <location>
        <begin position="217"/>
        <end position="236"/>
    </location>
</feature>
<keyword evidence="8" id="KW-0807">Transducer</keyword>
<accession>A0ABD1FEK9</accession>
<keyword evidence="7" id="KW-0675">Receptor</keyword>
<sequence>MILFNRSGTNGSAIAVLELWPLKFSMQRFIQVNLENLFYTIEISTLILSKAAKIYFNLTEISKDIFIPNIYIMAEEIRKIVNSVSLKLELFVLLTGTSFTITALFNIYDLLFNEDRFWLEAVLVKDSIPFHIVRIVLFCGCIPAVVPLVTLPLCFLFFLFHAHINVLQLVDKIKKFDEQTSEGTLNDESVIENLKILSQFHLNIKGFHYEAFEVTQLYSTIFCLGGLLMGLVPWIAMFTYNAPKAPSLMLLSNYIWFMYALCDVIQEYQKTQEHLSYVLYDLKWYLWDAKCQKCYLLVMGQFSKELKIPVMFVFYGDLEVFKKATRLTYTVANCLFTLGRKSH</sequence>
<keyword evidence="11" id="KW-1185">Reference proteome</keyword>
<evidence type="ECO:0000256" key="9">
    <source>
        <dbReference type="SAM" id="Phobius"/>
    </source>
</evidence>
<dbReference type="GO" id="GO:0007608">
    <property type="term" value="P:sensory perception of smell"/>
    <property type="evidence" value="ECO:0007669"/>
    <property type="project" value="UniProtKB-KW"/>
</dbReference>